<dbReference type="EMBL" id="KU862660">
    <property type="protein sequence ID" value="ANA49156.1"/>
    <property type="molecule type" value="Genomic_DNA"/>
</dbReference>
<keyword evidence="2" id="KW-1185">Reference proteome</keyword>
<evidence type="ECO:0008006" key="3">
    <source>
        <dbReference type="Google" id="ProtNLM"/>
    </source>
</evidence>
<accession>A0A1S5R167</accession>
<proteinExistence type="predicted"/>
<sequence length="147" mass="16450">MQLTFSQIKAIKSFCEDLFSTPDWREVVEQIADDETDFEVDNVRFIHTDSIDSVLADELEGDEYVLGCFNANVIADVTGWPEVLIEAAKKGEAYKEIGEALIDGGFVEALAKAYSEADGYGHHFNSYDGNEEELNVNGSMFHVFDQH</sequence>
<dbReference type="Proteomes" id="UP000223738">
    <property type="component" value="Segment"/>
</dbReference>
<evidence type="ECO:0000313" key="1">
    <source>
        <dbReference type="EMBL" id="ANA49156.1"/>
    </source>
</evidence>
<reference evidence="1 2" key="1">
    <citation type="submission" date="2016-03" db="EMBL/GenBank/DDBJ databases">
        <title>Characterization of pf16 and phiPMW: Two novel phages infecting Pseudomonas putida PpG1.</title>
        <authorList>
            <person name="Magill D.J."/>
            <person name="Krylov V.N."/>
            <person name="Allen C.C.R."/>
            <person name="McGrath J.W."/>
            <person name="Quinn J.P."/>
            <person name="Kulakov L.A."/>
        </authorList>
    </citation>
    <scope>NUCLEOTIDE SEQUENCE [LARGE SCALE GENOMIC DNA]</scope>
</reference>
<gene>
    <name evidence="1" type="ORF">PMW_31</name>
</gene>
<evidence type="ECO:0000313" key="2">
    <source>
        <dbReference type="Proteomes" id="UP000223738"/>
    </source>
</evidence>
<name>A0A1S5R167_9CAUD</name>
<organism evidence="1 2">
    <name type="scientific">Pseudomonas phage phiPMW</name>
    <dbReference type="NCBI Taxonomy" id="1815582"/>
    <lineage>
        <taxon>Viruses</taxon>
        <taxon>Duplodnaviria</taxon>
        <taxon>Heunggongvirae</taxon>
        <taxon>Uroviricota</taxon>
        <taxon>Caudoviricetes</taxon>
        <taxon>Plaisancevirus</taxon>
        <taxon>Plaisancevirus PMW</taxon>
    </lineage>
</organism>
<protein>
    <recommendedName>
        <fullName evidence="3">Antirestriction protein</fullName>
    </recommendedName>
</protein>